<dbReference type="EMBL" id="BSXG01000004">
    <property type="protein sequence ID" value="GME22779.1"/>
    <property type="molecule type" value="Genomic_DNA"/>
</dbReference>
<reference evidence="1" key="1">
    <citation type="submission" date="2024-09" db="EMBL/GenBank/DDBJ databases">
        <title>Draft Genome Sequences of Neofusicoccum parvum.</title>
        <authorList>
            <person name="Ashida A."/>
            <person name="Camagna M."/>
            <person name="Tanaka A."/>
            <person name="Takemoto D."/>
        </authorList>
    </citation>
    <scope>NUCLEOTIDE SEQUENCE</scope>
    <source>
        <strain evidence="1">PPO83</strain>
    </source>
</reference>
<sequence>MPDGNSEATMCLSLKKYFNTGLYSDLRIKDRDGHYGFKDDETPELTLVPSAVQEAQSGVIDLKDDDPNAVKAMLEFMYRGTFTVPGDAFRILFIVRAYIIADIYAIPKMKEIATAKFKQLASVSYKDLTFVTALRIIYESVPDNDKGCMRETAVDIVARHYSLLLANSAFEAVLDDYGALGKDILRTLSREKSAPKIVAYKCRGKTSRLVKMAIDHEQPHEKSSCINCNFSLSNSE</sequence>
<accession>A0ACB5RQI5</accession>
<protein>
    <submittedName>
        <fullName evidence="1">BTB/POZ domain containing protein</fullName>
    </submittedName>
</protein>
<gene>
    <name evidence="1" type="primary">g684</name>
    <name evidence="1" type="ORF">NpPPO83_00000684</name>
</gene>
<organism evidence="1 2">
    <name type="scientific">Neofusicoccum parvum</name>
    <dbReference type="NCBI Taxonomy" id="310453"/>
    <lineage>
        <taxon>Eukaryota</taxon>
        <taxon>Fungi</taxon>
        <taxon>Dikarya</taxon>
        <taxon>Ascomycota</taxon>
        <taxon>Pezizomycotina</taxon>
        <taxon>Dothideomycetes</taxon>
        <taxon>Dothideomycetes incertae sedis</taxon>
        <taxon>Botryosphaeriales</taxon>
        <taxon>Botryosphaeriaceae</taxon>
        <taxon>Neofusicoccum</taxon>
    </lineage>
</organism>
<name>A0ACB5RQI5_9PEZI</name>
<evidence type="ECO:0000313" key="2">
    <source>
        <dbReference type="Proteomes" id="UP001165186"/>
    </source>
</evidence>
<dbReference type="Proteomes" id="UP001165186">
    <property type="component" value="Unassembled WGS sequence"/>
</dbReference>
<comment type="caution">
    <text evidence="1">The sequence shown here is derived from an EMBL/GenBank/DDBJ whole genome shotgun (WGS) entry which is preliminary data.</text>
</comment>
<evidence type="ECO:0000313" key="1">
    <source>
        <dbReference type="EMBL" id="GME22779.1"/>
    </source>
</evidence>
<proteinExistence type="predicted"/>
<keyword evidence="2" id="KW-1185">Reference proteome</keyword>